<evidence type="ECO:0000313" key="3">
    <source>
        <dbReference type="EMBL" id="KAF2447803.1"/>
    </source>
</evidence>
<dbReference type="PANTHER" id="PTHR46411">
    <property type="entry name" value="FAMILY ATPASE, PUTATIVE-RELATED"/>
    <property type="match status" value="1"/>
</dbReference>
<protein>
    <submittedName>
        <fullName evidence="3">P-loop containing nucleoside triphosphate hydrolase protein</fullName>
    </submittedName>
</protein>
<feature type="region of interest" description="Disordered" evidence="1">
    <location>
        <begin position="355"/>
        <end position="386"/>
    </location>
</feature>
<dbReference type="InterPro" id="IPR027417">
    <property type="entry name" value="P-loop_NTPase"/>
</dbReference>
<dbReference type="InterPro" id="IPR003593">
    <property type="entry name" value="AAA+_ATPase"/>
</dbReference>
<dbReference type="InterPro" id="IPR054289">
    <property type="entry name" value="DUF7025"/>
</dbReference>
<comment type="caution">
    <text evidence="3">The sequence shown here is derived from an EMBL/GenBank/DDBJ whole genome shotgun (WGS) entry which is preliminary data.</text>
</comment>
<dbReference type="SMART" id="SM00382">
    <property type="entry name" value="AAA"/>
    <property type="match status" value="1"/>
</dbReference>
<accession>A0A9P4UFR9</accession>
<dbReference type="Pfam" id="PF23232">
    <property type="entry name" value="AAA_lid_13"/>
    <property type="match status" value="1"/>
</dbReference>
<dbReference type="OrthoDB" id="10042665at2759"/>
<dbReference type="SUPFAM" id="SSF52540">
    <property type="entry name" value="P-loop containing nucleoside triphosphate hydrolases"/>
    <property type="match status" value="1"/>
</dbReference>
<dbReference type="EMBL" id="MU001496">
    <property type="protein sequence ID" value="KAF2447803.1"/>
    <property type="molecule type" value="Genomic_DNA"/>
</dbReference>
<evidence type="ECO:0000313" key="4">
    <source>
        <dbReference type="Proteomes" id="UP000799764"/>
    </source>
</evidence>
<dbReference type="InterPro" id="IPR003959">
    <property type="entry name" value="ATPase_AAA_core"/>
</dbReference>
<gene>
    <name evidence="3" type="ORF">P171DRAFT_408268</name>
</gene>
<reference evidence="3" key="1">
    <citation type="journal article" date="2020" name="Stud. Mycol.">
        <title>101 Dothideomycetes genomes: a test case for predicting lifestyles and emergence of pathogens.</title>
        <authorList>
            <person name="Haridas S."/>
            <person name="Albert R."/>
            <person name="Binder M."/>
            <person name="Bloem J."/>
            <person name="Labutti K."/>
            <person name="Salamov A."/>
            <person name="Andreopoulos B."/>
            <person name="Baker S."/>
            <person name="Barry K."/>
            <person name="Bills G."/>
            <person name="Bluhm B."/>
            <person name="Cannon C."/>
            <person name="Castanera R."/>
            <person name="Culley D."/>
            <person name="Daum C."/>
            <person name="Ezra D."/>
            <person name="Gonzalez J."/>
            <person name="Henrissat B."/>
            <person name="Kuo A."/>
            <person name="Liang C."/>
            <person name="Lipzen A."/>
            <person name="Lutzoni F."/>
            <person name="Magnuson J."/>
            <person name="Mondo S."/>
            <person name="Nolan M."/>
            <person name="Ohm R."/>
            <person name="Pangilinan J."/>
            <person name="Park H.-J."/>
            <person name="Ramirez L."/>
            <person name="Alfaro M."/>
            <person name="Sun H."/>
            <person name="Tritt A."/>
            <person name="Yoshinaga Y."/>
            <person name="Zwiers L.-H."/>
            <person name="Turgeon B."/>
            <person name="Goodwin S."/>
            <person name="Spatafora J."/>
            <person name="Crous P."/>
            <person name="Grigoriev I."/>
        </authorList>
    </citation>
    <scope>NUCLEOTIDE SEQUENCE</scope>
    <source>
        <strain evidence="3">CBS 690.94</strain>
    </source>
</reference>
<dbReference type="Pfam" id="PF00004">
    <property type="entry name" value="AAA"/>
    <property type="match status" value="1"/>
</dbReference>
<keyword evidence="4" id="KW-1185">Reference proteome</keyword>
<evidence type="ECO:0000259" key="2">
    <source>
        <dbReference type="SMART" id="SM00382"/>
    </source>
</evidence>
<dbReference type="CDD" id="cd19481">
    <property type="entry name" value="RecA-like_protease"/>
    <property type="match status" value="1"/>
</dbReference>
<sequence>MTKVAEELPVGSIRAVKNLYNHSTSRSRNSAKWSEIKDPILEERRIKELGQSHFIVRRYSKQKTDDDDYTWTISSIEIKSPTLQSFLDKIFHDYPNPYADDSPYTFFPPYNPLLHRWEAIQDAIKGEGNKDLREELHMFDKEIEPLLTNHISSLAEVKRTSLLTFNQLWLVLAPGEFAVSNVGGNTCLYKIVAAKRYNFGDEGYAGDHLDNEKPYWIVTLGQIDWNGSQHGFTITNTKQRFFEGTKLIQKLDYYPFEFALDQVSLREKLLQRGRRFESLRGFHVTNVHGKKFVPGRCGFSVEPIAGRFVVDAHAYYFCQSAVAPKLADSILEAPEQKKDNDEDQDEDDLYEKELYGDDADEMEDGGKDTPAESEGNNDKSQRNENLKPLTDDECLLAVPRVKGFDLQGKEWCLVNVDDVRDPEWNDHPYDNLVLKEEQKTLLMAFADNQVRNTGFDDFVKHKGEGTIILLAGPPGVGKTLTSEAVAEKSRVPLYMLSAGELGSRPDDLEAGLKRALTCCQLWGAVLLIDEADVFMESRSSNNLIRNELVSIFLRQLEYYQGLLFLTTNRISTIDPAFRSRVDLILPYHDLDEGARKQVWKNFIRRLPADAVQMNDDDFDELAKTNMNGREIKNLIKTALVLAARDKPLKMKHFKVVLGIRTEVDQLEFGVRD</sequence>
<name>A0A9P4UFR9_9PLEO</name>
<dbReference type="Proteomes" id="UP000799764">
    <property type="component" value="Unassembled WGS sequence"/>
</dbReference>
<dbReference type="GO" id="GO:0016887">
    <property type="term" value="F:ATP hydrolysis activity"/>
    <property type="evidence" value="ECO:0007669"/>
    <property type="project" value="InterPro"/>
</dbReference>
<feature type="domain" description="AAA+ ATPase" evidence="2">
    <location>
        <begin position="464"/>
        <end position="591"/>
    </location>
</feature>
<dbReference type="PANTHER" id="PTHR46411:SF3">
    <property type="entry name" value="AAA+ ATPASE DOMAIN-CONTAINING PROTEIN"/>
    <property type="match status" value="1"/>
</dbReference>
<dbReference type="GO" id="GO:0005524">
    <property type="term" value="F:ATP binding"/>
    <property type="evidence" value="ECO:0007669"/>
    <property type="project" value="InterPro"/>
</dbReference>
<proteinExistence type="predicted"/>
<keyword evidence="3" id="KW-0378">Hydrolase</keyword>
<dbReference type="AlphaFoldDB" id="A0A9P4UFR9"/>
<dbReference type="Pfam" id="PF22942">
    <property type="entry name" value="DUF7025"/>
    <property type="match status" value="1"/>
</dbReference>
<dbReference type="InterPro" id="IPR056599">
    <property type="entry name" value="AAA_lid_fung"/>
</dbReference>
<dbReference type="Gene3D" id="3.40.50.300">
    <property type="entry name" value="P-loop containing nucleotide triphosphate hydrolases"/>
    <property type="match status" value="1"/>
</dbReference>
<feature type="compositionally biased region" description="Basic and acidic residues" evidence="1">
    <location>
        <begin position="364"/>
        <end position="385"/>
    </location>
</feature>
<organism evidence="3 4">
    <name type="scientific">Karstenula rhodostoma CBS 690.94</name>
    <dbReference type="NCBI Taxonomy" id="1392251"/>
    <lineage>
        <taxon>Eukaryota</taxon>
        <taxon>Fungi</taxon>
        <taxon>Dikarya</taxon>
        <taxon>Ascomycota</taxon>
        <taxon>Pezizomycotina</taxon>
        <taxon>Dothideomycetes</taxon>
        <taxon>Pleosporomycetidae</taxon>
        <taxon>Pleosporales</taxon>
        <taxon>Massarineae</taxon>
        <taxon>Didymosphaeriaceae</taxon>
        <taxon>Karstenula</taxon>
    </lineage>
</organism>
<evidence type="ECO:0000256" key="1">
    <source>
        <dbReference type="SAM" id="MobiDB-lite"/>
    </source>
</evidence>